<reference evidence="2" key="1">
    <citation type="submission" date="2025-08" db="UniProtKB">
        <authorList>
            <consortium name="RefSeq"/>
        </authorList>
    </citation>
    <scope>IDENTIFICATION</scope>
</reference>
<dbReference type="RefSeq" id="XP_029639112.1">
    <property type="nucleotide sequence ID" value="XM_029783252.2"/>
</dbReference>
<dbReference type="KEGG" id="osn:115214168"/>
<keyword evidence="1" id="KW-1185">Reference proteome</keyword>
<dbReference type="PANTHER" id="PTHR16504:SF4">
    <property type="entry name" value="5'(3')-DEOXYRIBONUCLEOTIDASE"/>
    <property type="match status" value="1"/>
</dbReference>
<dbReference type="SFLD" id="SFLDG01126">
    <property type="entry name" value="C1.2:_Nucleotidase_Like"/>
    <property type="match status" value="1"/>
</dbReference>
<dbReference type="InterPro" id="IPR023214">
    <property type="entry name" value="HAD_sf"/>
</dbReference>
<dbReference type="SUPFAM" id="SSF56784">
    <property type="entry name" value="HAD-like"/>
    <property type="match status" value="1"/>
</dbReference>
<dbReference type="Proteomes" id="UP000515154">
    <property type="component" value="Linkage group LG7"/>
</dbReference>
<gene>
    <name evidence="2" type="primary">LOC115214168</name>
</gene>
<dbReference type="SFLD" id="SFLDG01145">
    <property type="entry name" value="C1.2.1"/>
    <property type="match status" value="1"/>
</dbReference>
<dbReference type="InterPro" id="IPR036412">
    <property type="entry name" value="HAD-like_sf"/>
</dbReference>
<dbReference type="GO" id="GO:0008253">
    <property type="term" value="F:5'-nucleotidase activity"/>
    <property type="evidence" value="ECO:0007669"/>
    <property type="project" value="InterPro"/>
</dbReference>
<dbReference type="SFLD" id="SFLDS00003">
    <property type="entry name" value="Haloacid_Dehalogenase"/>
    <property type="match status" value="1"/>
</dbReference>
<proteinExistence type="predicted"/>
<dbReference type="Gene3D" id="3.40.50.1000">
    <property type="entry name" value="HAD superfamily/HAD-like"/>
    <property type="match status" value="1"/>
</dbReference>
<dbReference type="Pfam" id="PF06941">
    <property type="entry name" value="NT5C"/>
    <property type="match status" value="1"/>
</dbReference>
<organism evidence="1 2">
    <name type="scientific">Octopus sinensis</name>
    <name type="common">East Asian common octopus</name>
    <dbReference type="NCBI Taxonomy" id="2607531"/>
    <lineage>
        <taxon>Eukaryota</taxon>
        <taxon>Metazoa</taxon>
        <taxon>Spiralia</taxon>
        <taxon>Lophotrochozoa</taxon>
        <taxon>Mollusca</taxon>
        <taxon>Cephalopoda</taxon>
        <taxon>Coleoidea</taxon>
        <taxon>Octopodiformes</taxon>
        <taxon>Octopoda</taxon>
        <taxon>Incirrata</taxon>
        <taxon>Octopodidae</taxon>
        <taxon>Octopus</taxon>
    </lineage>
</organism>
<dbReference type="GO" id="GO:0009223">
    <property type="term" value="P:pyrimidine deoxyribonucleotide catabolic process"/>
    <property type="evidence" value="ECO:0007669"/>
    <property type="project" value="TreeGrafter"/>
</dbReference>
<evidence type="ECO:0000313" key="2">
    <source>
        <dbReference type="RefSeq" id="XP_029639112.1"/>
    </source>
</evidence>
<dbReference type="InterPro" id="IPR010708">
    <property type="entry name" value="5'(3')-deoxyribonucleotidase"/>
</dbReference>
<dbReference type="Gene3D" id="1.10.40.40">
    <property type="entry name" value="Deoxyribonucleotidase, domain 2"/>
    <property type="match status" value="1"/>
</dbReference>
<evidence type="ECO:0000313" key="1">
    <source>
        <dbReference type="Proteomes" id="UP000515154"/>
    </source>
</evidence>
<dbReference type="PANTHER" id="PTHR16504">
    <property type="entry name" value="5'(3')-DEOXYRIBONUCLEOTIDASE"/>
    <property type="match status" value="1"/>
</dbReference>
<dbReference type="AlphaFoldDB" id="A0A6P7SKX3"/>
<accession>A0A6P7SKX3</accession>
<name>A0A6P7SKX3_9MOLL</name>
<sequence length="222" mass="26015">MPRLAGTEPTVVATPPHAPSQKKLIVLVDMDMVLCDFESYFLEKYREKYPTEPYVPLEERCQFYIREQYATIRQDLSVKCREIYCAEGFFLNIPEIPGAVASVKELSNMENVEVFICTSPLIGNYRYCVREKYEWVENHFGSDWSSKVIITADKTVINGHLLIDDRPHVRGAMKHPSWKHILFNACHNNKMTFPESKRRLENWLNGEWRGLISEFKKKHLIE</sequence>
<protein>
    <submittedName>
        <fullName evidence="2">5'(3')-deoxyribonucleotidase, cytosolic type</fullName>
    </submittedName>
</protein>
<dbReference type="GO" id="GO:0005739">
    <property type="term" value="C:mitochondrion"/>
    <property type="evidence" value="ECO:0007669"/>
    <property type="project" value="TreeGrafter"/>
</dbReference>